<evidence type="ECO:0000313" key="2">
    <source>
        <dbReference type="Proteomes" id="UP000830837"/>
    </source>
</evidence>
<dbReference type="Proteomes" id="UP000830837">
    <property type="component" value="Chromosome"/>
</dbReference>
<name>A0ACD3ZV62_9BACI</name>
<protein>
    <submittedName>
        <fullName evidence="1">Uncharacterized protein</fullName>
    </submittedName>
</protein>
<gene>
    <name evidence="1" type="ORF">M0696_13010</name>
</gene>
<keyword evidence="2" id="KW-1185">Reference proteome</keyword>
<proteinExistence type="predicted"/>
<sequence>MNLFEFLSSLAWPVVVFIAILKLQNPLSNLISTLAKIKYKDWEFEFLLDRKIDEIEKVVDSNIAVTEKKVSIPVVNNKVKQREKKWFNFMTRKDRYISIYKCEEELFSAVYKLFKMANIDESNDNLNEDLNIQHMINNLISKEFISKDLGQAILNAQSMLPTLSIANEVPGFLLNKYLENFKGIISILENKIAGLEAKESS</sequence>
<accession>A0ACD3ZV62</accession>
<evidence type="ECO:0000313" key="1">
    <source>
        <dbReference type="EMBL" id="UPV77781.1"/>
    </source>
</evidence>
<organism evidence="1 2">
    <name type="scientific">Bacillus rugosus</name>
    <dbReference type="NCBI Taxonomy" id="2715209"/>
    <lineage>
        <taxon>Bacteria</taxon>
        <taxon>Bacillati</taxon>
        <taxon>Bacillota</taxon>
        <taxon>Bacilli</taxon>
        <taxon>Bacillales</taxon>
        <taxon>Bacillaceae</taxon>
        <taxon>Bacillus</taxon>
    </lineage>
</organism>
<reference evidence="1" key="1">
    <citation type="submission" date="2022-04" db="EMBL/GenBank/DDBJ databases">
        <title>Complete genome of Bacillus.</title>
        <authorList>
            <person name="Kong X."/>
            <person name="Hou M."/>
        </authorList>
    </citation>
    <scope>NUCLEOTIDE SEQUENCE</scope>
    <source>
        <strain evidence="1">A78.1</strain>
    </source>
</reference>
<dbReference type="EMBL" id="CP096590">
    <property type="protein sequence ID" value="UPV77781.1"/>
    <property type="molecule type" value="Genomic_DNA"/>
</dbReference>